<comment type="caution">
    <text evidence="10">The sequence shown here is derived from an EMBL/GenBank/DDBJ whole genome shotgun (WGS) entry which is preliminary data.</text>
</comment>
<accession>A0ABP9B4K2</accession>
<feature type="transmembrane region" description="Helical" evidence="8">
    <location>
        <begin position="40"/>
        <end position="58"/>
    </location>
</feature>
<reference evidence="11" key="1">
    <citation type="journal article" date="2019" name="Int. J. Syst. Evol. Microbiol.">
        <title>The Global Catalogue of Microorganisms (GCM) 10K type strain sequencing project: providing services to taxonomists for standard genome sequencing and annotation.</title>
        <authorList>
            <consortium name="The Broad Institute Genomics Platform"/>
            <consortium name="The Broad Institute Genome Sequencing Center for Infectious Disease"/>
            <person name="Wu L."/>
            <person name="Ma J."/>
        </authorList>
    </citation>
    <scope>NUCLEOTIDE SEQUENCE [LARGE SCALE GENOMIC DNA]</scope>
    <source>
        <strain evidence="11">JCM 18541</strain>
    </source>
</reference>
<dbReference type="InterPro" id="IPR026046">
    <property type="entry name" value="UBIAD1"/>
</dbReference>
<comment type="function">
    <text evidence="8">Conversion of 1,4-dihydroxy-2-naphthoate (DHNA) to demethylmenaquinone (DMK).</text>
</comment>
<feature type="transmembrane region" description="Helical" evidence="8">
    <location>
        <begin position="142"/>
        <end position="161"/>
    </location>
</feature>
<dbReference type="InterPro" id="IPR004657">
    <property type="entry name" value="MenA"/>
</dbReference>
<protein>
    <recommendedName>
        <fullName evidence="8 9">1,4-dihydroxy-2-naphthoate octaprenyltransferase</fullName>
        <shortName evidence="8">DHNA-octaprenyltransferase</shortName>
        <ecNumber evidence="8 9">2.5.1.74</ecNumber>
    </recommendedName>
</protein>
<dbReference type="EMBL" id="BAABKP010000001">
    <property type="protein sequence ID" value="GAA4789188.1"/>
    <property type="molecule type" value="Genomic_DNA"/>
</dbReference>
<proteinExistence type="inferred from homology"/>
<evidence type="ECO:0000256" key="8">
    <source>
        <dbReference type="HAMAP-Rule" id="MF_01937"/>
    </source>
</evidence>
<keyword evidence="11" id="KW-1185">Reference proteome</keyword>
<evidence type="ECO:0000256" key="6">
    <source>
        <dbReference type="ARBA" id="ARBA00022989"/>
    </source>
</evidence>
<evidence type="ECO:0000313" key="11">
    <source>
        <dbReference type="Proteomes" id="UP001500187"/>
    </source>
</evidence>
<comment type="similarity">
    <text evidence="8">Belongs to the MenA family. Type 1 subfamily.</text>
</comment>
<dbReference type="NCBIfam" id="TIGR00751">
    <property type="entry name" value="menA"/>
    <property type="match status" value="1"/>
</dbReference>
<dbReference type="HAMAP" id="MF_01937">
    <property type="entry name" value="MenA_1"/>
    <property type="match status" value="1"/>
</dbReference>
<dbReference type="InterPro" id="IPR000537">
    <property type="entry name" value="UbiA_prenyltransferase"/>
</dbReference>
<comment type="pathway">
    <text evidence="8">Quinol/quinone metabolism; menaquinone biosynthesis; menaquinol from 1,4-dihydroxy-2-naphthoate: step 1/2.</text>
</comment>
<feature type="transmembrane region" description="Helical" evidence="8">
    <location>
        <begin position="217"/>
        <end position="233"/>
    </location>
</feature>
<dbReference type="PANTHER" id="PTHR13929:SF0">
    <property type="entry name" value="UBIA PRENYLTRANSFERASE DOMAIN-CONTAINING PROTEIN 1"/>
    <property type="match status" value="1"/>
</dbReference>
<feature type="transmembrane region" description="Helical" evidence="8">
    <location>
        <begin position="114"/>
        <end position="130"/>
    </location>
</feature>
<evidence type="ECO:0000256" key="7">
    <source>
        <dbReference type="ARBA" id="ARBA00023136"/>
    </source>
</evidence>
<evidence type="ECO:0000256" key="2">
    <source>
        <dbReference type="ARBA" id="ARBA00022428"/>
    </source>
</evidence>
<evidence type="ECO:0000256" key="9">
    <source>
        <dbReference type="NCBIfam" id="TIGR00751"/>
    </source>
</evidence>
<keyword evidence="5 8" id="KW-0812">Transmembrane</keyword>
<keyword evidence="3 8" id="KW-1003">Cell membrane</keyword>
<dbReference type="PIRSF" id="PIRSF005355">
    <property type="entry name" value="UBIAD1"/>
    <property type="match status" value="1"/>
</dbReference>
<gene>
    <name evidence="8" type="primary">menA</name>
    <name evidence="10" type="ORF">GCM10023352_03790</name>
</gene>
<organism evidence="10 11">
    <name type="scientific">Rothia endophytica</name>
    <dbReference type="NCBI Taxonomy" id="1324766"/>
    <lineage>
        <taxon>Bacteria</taxon>
        <taxon>Bacillati</taxon>
        <taxon>Actinomycetota</taxon>
        <taxon>Actinomycetes</taxon>
        <taxon>Micrococcales</taxon>
        <taxon>Micrococcaceae</taxon>
        <taxon>Rothia</taxon>
    </lineage>
</organism>
<keyword evidence="6 8" id="KW-1133">Transmembrane helix</keyword>
<sequence length="305" mass="32400">MATVAQWIQGARLRTLPLAVAPIIAGSAAAYEVGELHHWRALLAFLVAFFLQVGVNYANDYSDGIRGTDEVRVGPLRLVGSGVASPRSVKMAAFICFGLAMLAGLGLVYLSQQWWFLAIGASAVLAAWGYTGGKHPYGYMGLGDVFVFIYFGLVATLGTMFTQTAHLTLTSIVLAISMGLFSCGLLMANNVRDIPTDIDAGKRTLAVRLGDTISRRTYAAEMMLGLGLIVVLVPNNPWFALVFILIGPVLHSSLTVLSGARGLALIPILKQAGFVALAYSLLAALAVALAPLDVFTEQISVFTGY</sequence>
<keyword evidence="2 8" id="KW-0474">Menaquinone biosynthesis</keyword>
<feature type="transmembrane region" description="Helical" evidence="8">
    <location>
        <begin position="272"/>
        <end position="292"/>
    </location>
</feature>
<dbReference type="Gene3D" id="1.10.357.140">
    <property type="entry name" value="UbiA prenyltransferase"/>
    <property type="match status" value="1"/>
</dbReference>
<dbReference type="InterPro" id="IPR044878">
    <property type="entry name" value="UbiA_sf"/>
</dbReference>
<evidence type="ECO:0000256" key="5">
    <source>
        <dbReference type="ARBA" id="ARBA00022692"/>
    </source>
</evidence>
<evidence type="ECO:0000256" key="3">
    <source>
        <dbReference type="ARBA" id="ARBA00022475"/>
    </source>
</evidence>
<dbReference type="Pfam" id="PF01040">
    <property type="entry name" value="UbiA"/>
    <property type="match status" value="1"/>
</dbReference>
<feature type="transmembrane region" description="Helical" evidence="8">
    <location>
        <begin position="167"/>
        <end position="188"/>
    </location>
</feature>
<feature type="transmembrane region" description="Helical" evidence="8">
    <location>
        <begin position="91"/>
        <end position="108"/>
    </location>
</feature>
<dbReference type="RefSeq" id="WP_345444054.1">
    <property type="nucleotide sequence ID" value="NZ_BAABKP010000001.1"/>
</dbReference>
<dbReference type="Proteomes" id="UP001500187">
    <property type="component" value="Unassembled WGS sequence"/>
</dbReference>
<keyword evidence="7 8" id="KW-0472">Membrane</keyword>
<dbReference type="CDD" id="cd13962">
    <property type="entry name" value="PT_UbiA_UBIAD1"/>
    <property type="match status" value="1"/>
</dbReference>
<comment type="catalytic activity">
    <reaction evidence="8">
        <text>an all-trans-polyprenyl diphosphate + 1,4-dihydroxy-2-naphthoate + H(+) = a 2-demethylmenaquinol + CO2 + diphosphate</text>
        <dbReference type="Rhea" id="RHEA:26478"/>
        <dbReference type="Rhea" id="RHEA-COMP:9563"/>
        <dbReference type="Rhea" id="RHEA-COMP:9564"/>
        <dbReference type="ChEBI" id="CHEBI:11173"/>
        <dbReference type="ChEBI" id="CHEBI:15378"/>
        <dbReference type="ChEBI" id="CHEBI:16526"/>
        <dbReference type="ChEBI" id="CHEBI:33019"/>
        <dbReference type="ChEBI" id="CHEBI:55437"/>
        <dbReference type="ChEBI" id="CHEBI:58914"/>
        <dbReference type="EC" id="2.5.1.74"/>
    </reaction>
</comment>
<keyword evidence="4 8" id="KW-0808">Transferase</keyword>
<evidence type="ECO:0000256" key="4">
    <source>
        <dbReference type="ARBA" id="ARBA00022679"/>
    </source>
</evidence>
<dbReference type="EC" id="2.5.1.74" evidence="8 9"/>
<evidence type="ECO:0000256" key="1">
    <source>
        <dbReference type="ARBA" id="ARBA00004141"/>
    </source>
</evidence>
<dbReference type="PANTHER" id="PTHR13929">
    <property type="entry name" value="1,4-DIHYDROXY-2-NAPHTHOATE OCTAPRENYLTRANSFERASE"/>
    <property type="match status" value="1"/>
</dbReference>
<evidence type="ECO:0000313" key="10">
    <source>
        <dbReference type="EMBL" id="GAA4789188.1"/>
    </source>
</evidence>
<feature type="transmembrane region" description="Helical" evidence="8">
    <location>
        <begin position="239"/>
        <end position="260"/>
    </location>
</feature>
<comment type="subcellular location">
    <subcellularLocation>
        <location evidence="8">Cell membrane</location>
        <topology evidence="8">Multi-pass membrane protein</topology>
    </subcellularLocation>
    <subcellularLocation>
        <location evidence="1">Membrane</location>
        <topology evidence="1">Multi-pass membrane protein</topology>
    </subcellularLocation>
</comment>
<dbReference type="NCBIfam" id="NF004751">
    <property type="entry name" value="PRK06080.1-3"/>
    <property type="match status" value="1"/>
</dbReference>
<name>A0ABP9B4K2_9MICC</name>